<proteinExistence type="predicted"/>
<protein>
    <submittedName>
        <fullName evidence="2">DgyrCDS14230</fullName>
    </submittedName>
</protein>
<accession>A0A7I8WDC0</accession>
<name>A0A7I8WDC0_9ANNE</name>
<keyword evidence="3" id="KW-1185">Reference proteome</keyword>
<dbReference type="EMBL" id="CAJFCJ010000031">
    <property type="protein sequence ID" value="CAD5126061.1"/>
    <property type="molecule type" value="Genomic_DNA"/>
</dbReference>
<feature type="region of interest" description="Disordered" evidence="1">
    <location>
        <begin position="56"/>
        <end position="120"/>
    </location>
</feature>
<gene>
    <name evidence="2" type="ORF">DGYR_LOCUS13347</name>
</gene>
<dbReference type="AlphaFoldDB" id="A0A7I8WDC0"/>
<comment type="caution">
    <text evidence="2">The sequence shown here is derived from an EMBL/GenBank/DDBJ whole genome shotgun (WGS) entry which is preliminary data.</text>
</comment>
<evidence type="ECO:0000313" key="3">
    <source>
        <dbReference type="Proteomes" id="UP000549394"/>
    </source>
</evidence>
<feature type="compositionally biased region" description="Polar residues" evidence="1">
    <location>
        <begin position="60"/>
        <end position="76"/>
    </location>
</feature>
<evidence type="ECO:0000313" key="2">
    <source>
        <dbReference type="EMBL" id="CAD5126061.1"/>
    </source>
</evidence>
<organism evidence="2 3">
    <name type="scientific">Dimorphilus gyrociliatus</name>
    <dbReference type="NCBI Taxonomy" id="2664684"/>
    <lineage>
        <taxon>Eukaryota</taxon>
        <taxon>Metazoa</taxon>
        <taxon>Spiralia</taxon>
        <taxon>Lophotrochozoa</taxon>
        <taxon>Annelida</taxon>
        <taxon>Polychaeta</taxon>
        <taxon>Polychaeta incertae sedis</taxon>
        <taxon>Dinophilidae</taxon>
        <taxon>Dimorphilus</taxon>
    </lineage>
</organism>
<dbReference type="Proteomes" id="UP000549394">
    <property type="component" value="Unassembled WGS sequence"/>
</dbReference>
<sequence>MQYRFKPDVRKECTYGWYPSVSPFRRTRPFGTPLSEKSDQSRSASVMLGISGVKCPQFKRTPQSTRERASSAQQMTPKPPEGLKNAWQQTSERQTPISALSNSSVEIPSPKVGSPLSFAERRPERIRSACTIERPRVQIQRNIQSAGTSRNSTVDGRCAPTPPCISSTEGLIKEEKEEGEVVLDYDEQLKKHGWKMEIPGDPFHLKNDQYFAFAASIIYDYDNYYRVVKATISLFNNRRRCIPKRAPYTQVVSEAEVPPEPPKTFAENKETFFYNTIPRKPMSYTVYPGWPSETFLAKRQKLQQKEGGMNYRYRNFSFIY</sequence>
<evidence type="ECO:0000256" key="1">
    <source>
        <dbReference type="SAM" id="MobiDB-lite"/>
    </source>
</evidence>
<dbReference type="OrthoDB" id="10022495at2759"/>
<reference evidence="2 3" key="1">
    <citation type="submission" date="2020-08" db="EMBL/GenBank/DDBJ databases">
        <authorList>
            <person name="Hejnol A."/>
        </authorList>
    </citation>
    <scope>NUCLEOTIDE SEQUENCE [LARGE SCALE GENOMIC DNA]</scope>
</reference>
<feature type="compositionally biased region" description="Polar residues" evidence="1">
    <location>
        <begin position="86"/>
        <end position="106"/>
    </location>
</feature>